<dbReference type="EMBL" id="VMGI01000006">
    <property type="protein sequence ID" value="TSC93934.1"/>
    <property type="molecule type" value="Genomic_DNA"/>
</dbReference>
<accession>A0A554LMC1</accession>
<comment type="caution">
    <text evidence="1">The sequence shown here is derived from an EMBL/GenBank/DDBJ whole genome shotgun (WGS) entry which is preliminary data.</text>
</comment>
<organism evidence="1 2">
    <name type="scientific">Candidatus Berkelbacteria bacterium Licking1014_85</name>
    <dbReference type="NCBI Taxonomy" id="2017148"/>
    <lineage>
        <taxon>Bacteria</taxon>
        <taxon>Candidatus Berkelbacteria</taxon>
    </lineage>
</organism>
<reference evidence="1 2" key="1">
    <citation type="submission" date="2017-07" db="EMBL/GenBank/DDBJ databases">
        <title>Mechanisms for carbon and nitrogen cycling indicate functional differentiation within the Candidate Phyla Radiation.</title>
        <authorList>
            <person name="Danczak R.E."/>
            <person name="Johnston M.D."/>
            <person name="Kenah C."/>
            <person name="Slattery M."/>
            <person name="Wrighton K.C."/>
            <person name="Wilkins M.J."/>
        </authorList>
    </citation>
    <scope>NUCLEOTIDE SEQUENCE [LARGE SCALE GENOMIC DNA]</scope>
    <source>
        <strain evidence="1">Licking1014_85</strain>
    </source>
</reference>
<evidence type="ECO:0000313" key="2">
    <source>
        <dbReference type="Proteomes" id="UP000315589"/>
    </source>
</evidence>
<sequence length="29" mass="3464">MTTIKVKTKDDEIGYVSVENWTNLYPVRY</sequence>
<evidence type="ECO:0000313" key="1">
    <source>
        <dbReference type="EMBL" id="TSC93934.1"/>
    </source>
</evidence>
<name>A0A554LMC1_9BACT</name>
<dbReference type="AlphaFoldDB" id="A0A554LMC1"/>
<gene>
    <name evidence="1" type="ORF">CEN91_57</name>
</gene>
<protein>
    <submittedName>
        <fullName evidence="1">Uncharacterized protein</fullName>
    </submittedName>
</protein>
<proteinExistence type="predicted"/>
<dbReference type="Proteomes" id="UP000315589">
    <property type="component" value="Unassembled WGS sequence"/>
</dbReference>